<dbReference type="InterPro" id="IPR020843">
    <property type="entry name" value="ER"/>
</dbReference>
<evidence type="ECO:0000256" key="1">
    <source>
        <dbReference type="ARBA" id="ARBA00001947"/>
    </source>
</evidence>
<evidence type="ECO:0000313" key="7">
    <source>
        <dbReference type="EMBL" id="KAF9630899.1"/>
    </source>
</evidence>
<dbReference type="Pfam" id="PF00107">
    <property type="entry name" value="ADH_zinc_N"/>
    <property type="match status" value="1"/>
</dbReference>
<dbReference type="Proteomes" id="UP000627934">
    <property type="component" value="Unassembled WGS sequence"/>
</dbReference>
<comment type="cofactor">
    <cofactor evidence="1">
        <name>Zn(2+)</name>
        <dbReference type="ChEBI" id="CHEBI:29105"/>
    </cofactor>
</comment>
<dbReference type="GO" id="GO:0046872">
    <property type="term" value="F:metal ion binding"/>
    <property type="evidence" value="ECO:0007669"/>
    <property type="project" value="UniProtKB-KW"/>
</dbReference>
<dbReference type="SUPFAM" id="SSF50129">
    <property type="entry name" value="GroES-like"/>
    <property type="match status" value="1"/>
</dbReference>
<dbReference type="SUPFAM" id="SSF51735">
    <property type="entry name" value="NAD(P)-binding Rossmann-fold domains"/>
    <property type="match status" value="1"/>
</dbReference>
<proteinExistence type="inferred from homology"/>
<accession>A0A8H7IRV0</accession>
<dbReference type="GO" id="GO:0004022">
    <property type="term" value="F:alcohol dehydrogenase (NAD+) activity"/>
    <property type="evidence" value="ECO:0007669"/>
    <property type="project" value="TreeGrafter"/>
</dbReference>
<dbReference type="InterPro" id="IPR013154">
    <property type="entry name" value="ADH-like_N"/>
</dbReference>
<dbReference type="PANTHER" id="PTHR42940:SF8">
    <property type="entry name" value="VACUOLAR PROTEIN SORTING-ASSOCIATED PROTEIN 11"/>
    <property type="match status" value="1"/>
</dbReference>
<organism evidence="7 8">
    <name type="scientific">Lasiodiplodia theobromae</name>
    <dbReference type="NCBI Taxonomy" id="45133"/>
    <lineage>
        <taxon>Eukaryota</taxon>
        <taxon>Fungi</taxon>
        <taxon>Dikarya</taxon>
        <taxon>Ascomycota</taxon>
        <taxon>Pezizomycotina</taxon>
        <taxon>Dothideomycetes</taxon>
        <taxon>Dothideomycetes incertae sedis</taxon>
        <taxon>Botryosphaeriales</taxon>
        <taxon>Botryosphaeriaceae</taxon>
        <taxon>Lasiodiplodia</taxon>
    </lineage>
</organism>
<dbReference type="InterPro" id="IPR036291">
    <property type="entry name" value="NAD(P)-bd_dom_sf"/>
</dbReference>
<dbReference type="Pfam" id="PF08240">
    <property type="entry name" value="ADH_N"/>
    <property type="match status" value="1"/>
</dbReference>
<protein>
    <recommendedName>
        <fullName evidence="6">Enoyl reductase (ER) domain-containing protein</fullName>
    </recommendedName>
</protein>
<evidence type="ECO:0000256" key="3">
    <source>
        <dbReference type="ARBA" id="ARBA00022723"/>
    </source>
</evidence>
<dbReference type="Gene3D" id="3.90.180.10">
    <property type="entry name" value="Medium-chain alcohol dehydrogenases, catalytic domain"/>
    <property type="match status" value="1"/>
</dbReference>
<gene>
    <name evidence="7" type="ORF">BFW01_g1770</name>
</gene>
<comment type="similarity">
    <text evidence="2">Belongs to the zinc-containing alcohol dehydrogenase family.</text>
</comment>
<dbReference type="PANTHER" id="PTHR42940">
    <property type="entry name" value="ALCOHOL DEHYDROGENASE 1-RELATED"/>
    <property type="match status" value="1"/>
</dbReference>
<evidence type="ECO:0000259" key="6">
    <source>
        <dbReference type="SMART" id="SM00829"/>
    </source>
</evidence>
<dbReference type="AlphaFoldDB" id="A0A8H7IRV0"/>
<evidence type="ECO:0000256" key="5">
    <source>
        <dbReference type="ARBA" id="ARBA00023002"/>
    </source>
</evidence>
<dbReference type="InterPro" id="IPR011032">
    <property type="entry name" value="GroES-like_sf"/>
</dbReference>
<comment type="caution">
    <text evidence="7">The sequence shown here is derived from an EMBL/GenBank/DDBJ whole genome shotgun (WGS) entry which is preliminary data.</text>
</comment>
<dbReference type="CDD" id="cd08254">
    <property type="entry name" value="hydroxyacyl_CoA_DH"/>
    <property type="match status" value="1"/>
</dbReference>
<keyword evidence="5" id="KW-0560">Oxidoreductase</keyword>
<evidence type="ECO:0000256" key="4">
    <source>
        <dbReference type="ARBA" id="ARBA00022833"/>
    </source>
</evidence>
<evidence type="ECO:0000313" key="8">
    <source>
        <dbReference type="Proteomes" id="UP000627934"/>
    </source>
</evidence>
<keyword evidence="4" id="KW-0862">Zinc</keyword>
<dbReference type="EMBL" id="MDYX01000046">
    <property type="protein sequence ID" value="KAF9630899.1"/>
    <property type="molecule type" value="Genomic_DNA"/>
</dbReference>
<sequence>MKAYRYDCETFKLGVADVPIPTPGAGQALIRVEAAGLCHSDTNLLKGVVRLPHKQPITLGHEVAGTVIQLGPQRVPDHTSANTATPQPLSFKPGDRVAVAQVAHPLSPLNWVASIGLGHDGGYAPYALAYVNRLVPIPPGVSFAQAASATDAISTAYHAMVTTGAVGPGMTVGVIGLGGLGMNGLQVAALRGATVYGVDVNVVKFGEARAKGAAACAASIKELKDVVFDMVVDFVGMTVTTRSAIDAVREGGTVVLVGLGESSVRIPSARMVSKGVALLGSIGASLEDLREVLCLIEDGKLKPTLTEVPFGEVEAALWSLDRNEVAGRLYTCPGKESSVLKSNL</sequence>
<feature type="domain" description="Enoyl reductase (ER)" evidence="6">
    <location>
        <begin position="7"/>
        <end position="331"/>
    </location>
</feature>
<dbReference type="SMART" id="SM00829">
    <property type="entry name" value="PKS_ER"/>
    <property type="match status" value="1"/>
</dbReference>
<name>A0A8H7IRV0_9PEZI</name>
<evidence type="ECO:0000256" key="2">
    <source>
        <dbReference type="ARBA" id="ARBA00008072"/>
    </source>
</evidence>
<keyword evidence="3" id="KW-0479">Metal-binding</keyword>
<dbReference type="InterPro" id="IPR013149">
    <property type="entry name" value="ADH-like_C"/>
</dbReference>
<dbReference type="GO" id="GO:0005737">
    <property type="term" value="C:cytoplasm"/>
    <property type="evidence" value="ECO:0007669"/>
    <property type="project" value="TreeGrafter"/>
</dbReference>
<reference evidence="7" key="2">
    <citation type="journal article" date="2018" name="DNA Res.">
        <title>Comparative genome and transcriptome analyses reveal adaptations to opportunistic infections in woody plant degrading pathogens of Botryosphaeriaceae.</title>
        <authorList>
            <person name="Yan J.Y."/>
            <person name="Zhao W.S."/>
            <person name="Chen Z."/>
            <person name="Xing Q.K."/>
            <person name="Zhang W."/>
            <person name="Chethana K.W.T."/>
            <person name="Xue M.F."/>
            <person name="Xu J.P."/>
            <person name="Phillips A.J.L."/>
            <person name="Wang Y."/>
            <person name="Liu J.H."/>
            <person name="Liu M."/>
            <person name="Zhou Y."/>
            <person name="Jayawardena R.S."/>
            <person name="Manawasinghe I.S."/>
            <person name="Huang J.B."/>
            <person name="Qiao G.H."/>
            <person name="Fu C.Y."/>
            <person name="Guo F.F."/>
            <person name="Dissanayake A.J."/>
            <person name="Peng Y.L."/>
            <person name="Hyde K.D."/>
            <person name="Li X.H."/>
        </authorList>
    </citation>
    <scope>NUCLEOTIDE SEQUENCE</scope>
    <source>
        <strain evidence="7">CSS-01s</strain>
    </source>
</reference>
<reference evidence="7" key="1">
    <citation type="submission" date="2016-08" db="EMBL/GenBank/DDBJ databases">
        <authorList>
            <person name="Yan J."/>
        </authorList>
    </citation>
    <scope>NUCLEOTIDE SEQUENCE</scope>
    <source>
        <strain evidence="7">CSS-01s</strain>
    </source>
</reference>